<dbReference type="PANTHER" id="PTHR14467">
    <property type="entry name" value="ARV1"/>
    <property type="match status" value="1"/>
</dbReference>
<evidence type="ECO:0000256" key="1">
    <source>
        <dbReference type="ARBA" id="ARBA00004477"/>
    </source>
</evidence>
<evidence type="ECO:0000256" key="4">
    <source>
        <dbReference type="ARBA" id="ARBA00022692"/>
    </source>
</evidence>
<evidence type="ECO:0000256" key="8">
    <source>
        <dbReference type="ARBA" id="ARBA00023098"/>
    </source>
</evidence>
<evidence type="ECO:0000256" key="6">
    <source>
        <dbReference type="ARBA" id="ARBA00022989"/>
    </source>
</evidence>
<keyword evidence="6 10" id="KW-1133">Transmembrane helix</keyword>
<protein>
    <recommendedName>
        <fullName evidence="10">Protein ARV</fullName>
    </recommendedName>
</protein>
<gene>
    <name evidence="11" type="ORF">HGRIS_010163</name>
</gene>
<feature type="transmembrane region" description="Helical" evidence="10">
    <location>
        <begin position="101"/>
        <end position="120"/>
    </location>
</feature>
<organism evidence="11 12">
    <name type="scientific">Hohenbuehelia grisea</name>
    <dbReference type="NCBI Taxonomy" id="104357"/>
    <lineage>
        <taxon>Eukaryota</taxon>
        <taxon>Fungi</taxon>
        <taxon>Dikarya</taxon>
        <taxon>Basidiomycota</taxon>
        <taxon>Agaricomycotina</taxon>
        <taxon>Agaricomycetes</taxon>
        <taxon>Agaricomycetidae</taxon>
        <taxon>Agaricales</taxon>
        <taxon>Pleurotineae</taxon>
        <taxon>Pleurotaceae</taxon>
        <taxon>Hohenbuehelia</taxon>
    </lineage>
</organism>
<dbReference type="Pfam" id="PF04161">
    <property type="entry name" value="Arv1"/>
    <property type="match status" value="1"/>
</dbReference>
<keyword evidence="3 10" id="KW-0813">Transport</keyword>
<dbReference type="EMBL" id="JASNQZ010000012">
    <property type="protein sequence ID" value="KAL0950170.1"/>
    <property type="molecule type" value="Genomic_DNA"/>
</dbReference>
<keyword evidence="10" id="KW-0746">Sphingolipid metabolism</keyword>
<feature type="transmembrane region" description="Helical" evidence="10">
    <location>
        <begin position="200"/>
        <end position="224"/>
    </location>
</feature>
<keyword evidence="4 10" id="KW-0812">Transmembrane</keyword>
<keyword evidence="8 10" id="KW-0443">Lipid metabolism</keyword>
<evidence type="ECO:0000313" key="11">
    <source>
        <dbReference type="EMBL" id="KAL0950170.1"/>
    </source>
</evidence>
<comment type="function">
    <text evidence="10">Mediator of sterol homeostasis involved in sterol uptake, trafficking and distribution into membranes.</text>
</comment>
<keyword evidence="12" id="KW-1185">Reference proteome</keyword>
<dbReference type="InterPro" id="IPR007290">
    <property type="entry name" value="Arv1"/>
</dbReference>
<evidence type="ECO:0000256" key="5">
    <source>
        <dbReference type="ARBA" id="ARBA00022824"/>
    </source>
</evidence>
<evidence type="ECO:0000256" key="2">
    <source>
        <dbReference type="ARBA" id="ARBA00009187"/>
    </source>
</evidence>
<evidence type="ECO:0000256" key="3">
    <source>
        <dbReference type="ARBA" id="ARBA00022448"/>
    </source>
</evidence>
<dbReference type="PANTHER" id="PTHR14467:SF0">
    <property type="entry name" value="PROTEIN ARV1"/>
    <property type="match status" value="1"/>
</dbReference>
<evidence type="ECO:0000256" key="10">
    <source>
        <dbReference type="RuleBase" id="RU368065"/>
    </source>
</evidence>
<evidence type="ECO:0000256" key="7">
    <source>
        <dbReference type="ARBA" id="ARBA00023055"/>
    </source>
</evidence>
<comment type="function">
    <text evidence="10">Regulates also the sphingolipid metabolism.</text>
</comment>
<accession>A0ABR3J4X1</accession>
<keyword evidence="5 10" id="KW-0256">Endoplasmic reticulum</keyword>
<sequence length="334" mass="37879">MPICTTCTAPISHLYTVYESAYNLRLEECKNCHSFADPYVEHDSLTLLLDLILLKRGVYRHLLYNRGSEPRKVTVNNDTSAMRPVNLSVKSKSRRREQRRWWLVLRLGGALIFLDAFIRWTHLTSERPAGKPSSDMTPWTREMSEAFLRIFLGCLAETTAFHAGISGACYVTLVTLEFVNSLWRGKQSSSRSGVREEFRYSLIPLSLLYSSLTKLFLLFLLSIWRPGPAASRPISPPRNFTLLPFDLGESLFMKDVFELLDDDQLDRAWIVRNVLGGMSAGFGLRVILDCHPIFTSIIVLAGWATKTAVAQAVSLWVGFGRDNQQPAWLPYSIP</sequence>
<reference evidence="12" key="1">
    <citation type="submission" date="2024-06" db="EMBL/GenBank/DDBJ databases">
        <title>Multi-omics analyses provide insights into the biosynthesis of the anticancer antibiotic pleurotin in Hohenbuehelia grisea.</title>
        <authorList>
            <person name="Weaver J.A."/>
            <person name="Alberti F."/>
        </authorList>
    </citation>
    <scope>NUCLEOTIDE SEQUENCE [LARGE SCALE GENOMIC DNA]</scope>
    <source>
        <strain evidence="12">T-177</strain>
    </source>
</reference>
<keyword evidence="9 10" id="KW-0472">Membrane</keyword>
<keyword evidence="7 10" id="KW-0445">Lipid transport</keyword>
<comment type="similarity">
    <text evidence="2 10">Belongs to the ARV1 family.</text>
</comment>
<comment type="caution">
    <text evidence="11">The sequence shown here is derived from an EMBL/GenBank/DDBJ whole genome shotgun (WGS) entry which is preliminary data.</text>
</comment>
<name>A0ABR3J4X1_9AGAR</name>
<keyword evidence="10" id="KW-0333">Golgi apparatus</keyword>
<dbReference type="Proteomes" id="UP001556367">
    <property type="component" value="Unassembled WGS sequence"/>
</dbReference>
<evidence type="ECO:0000256" key="9">
    <source>
        <dbReference type="ARBA" id="ARBA00023136"/>
    </source>
</evidence>
<comment type="subcellular location">
    <subcellularLocation>
        <location evidence="1 10">Endoplasmic reticulum membrane</location>
        <topology evidence="1 10">Multi-pass membrane protein</topology>
    </subcellularLocation>
    <subcellularLocation>
        <location evidence="10">Golgi apparatus membrane</location>
        <topology evidence="10">Multi-pass membrane protein</topology>
    </subcellularLocation>
</comment>
<evidence type="ECO:0000313" key="12">
    <source>
        <dbReference type="Proteomes" id="UP001556367"/>
    </source>
</evidence>
<proteinExistence type="inferred from homology"/>
<feature type="transmembrane region" description="Helical" evidence="10">
    <location>
        <begin position="146"/>
        <end position="179"/>
    </location>
</feature>